<evidence type="ECO:0000313" key="3">
    <source>
        <dbReference type="Proteomes" id="UP001634007"/>
    </source>
</evidence>
<dbReference type="EMBL" id="JBJKBG010000002">
    <property type="protein sequence ID" value="KAL3749659.1"/>
    <property type="molecule type" value="Genomic_DNA"/>
</dbReference>
<sequence>CSGRETLLRRSRDNDTASSRVSRHQQSFFDSQAIPRDTLRRRALMRIDTVLIRQELHDAGYLHRVGQPLACSCAGFSTLAFARGLQEARSRLRSVA</sequence>
<gene>
    <name evidence="2" type="ORF">ACJRO7_010743</name>
</gene>
<evidence type="ECO:0000313" key="2">
    <source>
        <dbReference type="EMBL" id="KAL3749659.1"/>
    </source>
</evidence>
<evidence type="ECO:0000256" key="1">
    <source>
        <dbReference type="SAM" id="MobiDB-lite"/>
    </source>
</evidence>
<feature type="compositionally biased region" description="Polar residues" evidence="1">
    <location>
        <begin position="16"/>
        <end position="26"/>
    </location>
</feature>
<feature type="region of interest" description="Disordered" evidence="1">
    <location>
        <begin position="1"/>
        <end position="26"/>
    </location>
</feature>
<dbReference type="AlphaFoldDB" id="A0ABD3LCV6"/>
<protein>
    <submittedName>
        <fullName evidence="2">Uncharacterized protein</fullName>
    </submittedName>
</protein>
<keyword evidence="3" id="KW-1185">Reference proteome</keyword>
<accession>A0ABD3LCV6</accession>
<proteinExistence type="predicted"/>
<feature type="compositionally biased region" description="Basic and acidic residues" evidence="1">
    <location>
        <begin position="1"/>
        <end position="15"/>
    </location>
</feature>
<reference evidence="2 3" key="1">
    <citation type="submission" date="2024-11" db="EMBL/GenBank/DDBJ databases">
        <title>Chromosome-level genome assembly of Eucalyptus globulus Labill. provides insights into its genome evolution.</title>
        <authorList>
            <person name="Li X."/>
        </authorList>
    </citation>
    <scope>NUCLEOTIDE SEQUENCE [LARGE SCALE GENOMIC DNA]</scope>
    <source>
        <strain evidence="2">CL2024</strain>
        <tissue evidence="2">Fresh tender leaves</tissue>
    </source>
</reference>
<feature type="non-terminal residue" evidence="2">
    <location>
        <position position="1"/>
    </location>
</feature>
<name>A0ABD3LCV6_EUCGL</name>
<comment type="caution">
    <text evidence="2">The sequence shown here is derived from an EMBL/GenBank/DDBJ whole genome shotgun (WGS) entry which is preliminary data.</text>
</comment>
<dbReference type="Proteomes" id="UP001634007">
    <property type="component" value="Unassembled WGS sequence"/>
</dbReference>
<organism evidence="2 3">
    <name type="scientific">Eucalyptus globulus</name>
    <name type="common">Tasmanian blue gum</name>
    <dbReference type="NCBI Taxonomy" id="34317"/>
    <lineage>
        <taxon>Eukaryota</taxon>
        <taxon>Viridiplantae</taxon>
        <taxon>Streptophyta</taxon>
        <taxon>Embryophyta</taxon>
        <taxon>Tracheophyta</taxon>
        <taxon>Spermatophyta</taxon>
        <taxon>Magnoliopsida</taxon>
        <taxon>eudicotyledons</taxon>
        <taxon>Gunneridae</taxon>
        <taxon>Pentapetalae</taxon>
        <taxon>rosids</taxon>
        <taxon>malvids</taxon>
        <taxon>Myrtales</taxon>
        <taxon>Myrtaceae</taxon>
        <taxon>Myrtoideae</taxon>
        <taxon>Eucalypteae</taxon>
        <taxon>Eucalyptus</taxon>
    </lineage>
</organism>